<protein>
    <submittedName>
        <fullName evidence="2">Uncharacterized protein</fullName>
    </submittedName>
</protein>
<feature type="transmembrane region" description="Helical" evidence="1">
    <location>
        <begin position="256"/>
        <end position="278"/>
    </location>
</feature>
<feature type="transmembrane region" description="Helical" evidence="1">
    <location>
        <begin position="57"/>
        <end position="77"/>
    </location>
</feature>
<name>R4YXZ6_9ACTN</name>
<feature type="transmembrane region" description="Helical" evidence="1">
    <location>
        <begin position="31"/>
        <end position="51"/>
    </location>
</feature>
<gene>
    <name evidence="2" type="ORF">BN381_20032</name>
</gene>
<evidence type="ECO:0000256" key="1">
    <source>
        <dbReference type="SAM" id="Phobius"/>
    </source>
</evidence>
<feature type="transmembrane region" description="Helical" evidence="1">
    <location>
        <begin position="214"/>
        <end position="235"/>
    </location>
</feature>
<keyword evidence="1" id="KW-1133">Transmembrane helix</keyword>
<feature type="transmembrane region" description="Helical" evidence="1">
    <location>
        <begin position="133"/>
        <end position="150"/>
    </location>
</feature>
<evidence type="ECO:0000313" key="2">
    <source>
        <dbReference type="EMBL" id="CCM63208.1"/>
    </source>
</evidence>
<dbReference type="Proteomes" id="UP000018291">
    <property type="component" value="Unassembled WGS sequence"/>
</dbReference>
<keyword evidence="1" id="KW-0472">Membrane</keyword>
<dbReference type="EMBL" id="CANL01000012">
    <property type="protein sequence ID" value="CCM63208.1"/>
    <property type="molecule type" value="Genomic_DNA"/>
</dbReference>
<proteinExistence type="predicted"/>
<accession>R4YXZ6</accession>
<organism evidence="2 3">
    <name type="scientific">Candidatus Neomicrothrix parvicella RN1</name>
    <dbReference type="NCBI Taxonomy" id="1229780"/>
    <lineage>
        <taxon>Bacteria</taxon>
        <taxon>Bacillati</taxon>
        <taxon>Actinomycetota</taxon>
        <taxon>Acidimicrobiia</taxon>
        <taxon>Acidimicrobiales</taxon>
        <taxon>Microthrixaceae</taxon>
        <taxon>Candidatus Neomicrothrix</taxon>
    </lineage>
</organism>
<comment type="caution">
    <text evidence="2">The sequence shown here is derived from an EMBL/GenBank/DDBJ whole genome shotgun (WGS) entry which is preliminary data.</text>
</comment>
<dbReference type="AlphaFoldDB" id="R4YXZ6"/>
<reference evidence="2 3" key="1">
    <citation type="journal article" date="2013" name="ISME J.">
        <title>Metabolic model for the filamentous 'Candidatus Microthrix parvicella' based on genomic and metagenomic analyses.</title>
        <authorList>
            <person name="Jon McIlroy S."/>
            <person name="Kristiansen R."/>
            <person name="Albertsen M."/>
            <person name="Michael Karst S."/>
            <person name="Rossetti S."/>
            <person name="Lund Nielsen J."/>
            <person name="Tandoi V."/>
            <person name="James Seviour R."/>
            <person name="Nielsen P.H."/>
        </authorList>
    </citation>
    <scope>NUCLEOTIDE SEQUENCE [LARGE SCALE GENOMIC DNA]</scope>
    <source>
        <strain evidence="2 3">RN1</strain>
    </source>
</reference>
<keyword evidence="3" id="KW-1185">Reference proteome</keyword>
<keyword evidence="1" id="KW-0812">Transmembrane</keyword>
<feature type="transmembrane region" description="Helical" evidence="1">
    <location>
        <begin position="111"/>
        <end position="127"/>
    </location>
</feature>
<dbReference type="RefSeq" id="WP_012225486.1">
    <property type="nucleotide sequence ID" value="NZ_HG422565.1"/>
</dbReference>
<dbReference type="HOGENOM" id="CLU_985845_0_0_11"/>
<evidence type="ECO:0000313" key="3">
    <source>
        <dbReference type="Proteomes" id="UP000018291"/>
    </source>
</evidence>
<sequence length="282" mass="29752">MGQSSSASLAPSVADVLVSRFIERSQRFRRAGAIVGILGMICSLIVVAAGGDEGIELNLTLFASIGLAGSIGGSVLAEGFRMRRSGPRIVSLEVRDPDVYRDRIADQRERVLLVLAALGVVGAVITGQHFVRVIALGVVVAVLALVRPWVMQRIAVRSRPVVPAEVAAADDEVRRMASSAGISRPMVTLGALVVSAQWYAVFSSGTVSDSSPAVVSWLALLGSIVLFLTACRWWWTNRSFGLSQPQLQAAGGSHSHLGGWVLGIVAVLVVMMALLVLARSMG</sequence>
<dbReference type="STRING" id="1229780.BN381_20032"/>